<proteinExistence type="predicted"/>
<protein>
    <submittedName>
        <fullName evidence="3">Fatty acid desaturase</fullName>
    </submittedName>
</protein>
<keyword evidence="1" id="KW-1133">Transmembrane helix</keyword>
<feature type="transmembrane region" description="Helical" evidence="1">
    <location>
        <begin position="68"/>
        <end position="86"/>
    </location>
</feature>
<keyword evidence="1" id="KW-0812">Transmembrane</keyword>
<sequence>MLKSQGELSRRSGYAAPVMDHKAFVCSVPANVLADLSRTEDAAGLRHLAMHLGLILALGLYVASGAPFWWLALLPLGIAICFLFTLQHEATHKTPFATPWLNEWAGRLAGVPILQPFEWFRYFHLSHHKHTNDPARDPELIAGAKPETWASYVMHVSGLPFWWAMTRRILANASGAAPGAYSPERARRRLAREARWMLLAYALAAVSLLFTPLLFWVWILPCLLGQPFLRLYLLAEHGRCAFVANMLQNTRTTYTNRLVRFLTWNMPYHVEHHTLPQVPFHKLPELHDRMQGWHQVTSDGYIAFTRDYAASMQIRDQAAHE</sequence>
<dbReference type="GO" id="GO:0046513">
    <property type="term" value="P:ceramide biosynthetic process"/>
    <property type="evidence" value="ECO:0007669"/>
    <property type="project" value="TreeGrafter"/>
</dbReference>
<dbReference type="GO" id="GO:0016020">
    <property type="term" value="C:membrane"/>
    <property type="evidence" value="ECO:0007669"/>
    <property type="project" value="GOC"/>
</dbReference>
<dbReference type="PANTHER" id="PTHR12879">
    <property type="entry name" value="SPHINGOLIPID DELTA 4 DESATURASE/C-4 HYDROXYLASE PROTEIN DES2"/>
    <property type="match status" value="1"/>
</dbReference>
<name>A0A6B0Y1Y1_9RHOB</name>
<evidence type="ECO:0000259" key="2">
    <source>
        <dbReference type="Pfam" id="PF00487"/>
    </source>
</evidence>
<dbReference type="Pfam" id="PF00487">
    <property type="entry name" value="FA_desaturase"/>
    <property type="match status" value="1"/>
</dbReference>
<dbReference type="InterPro" id="IPR005804">
    <property type="entry name" value="FA_desaturase_dom"/>
</dbReference>
<organism evidence="3">
    <name type="scientific">Boseongicola sp. SB0664_bin_43</name>
    <dbReference type="NCBI Taxonomy" id="2604844"/>
    <lineage>
        <taxon>Bacteria</taxon>
        <taxon>Pseudomonadati</taxon>
        <taxon>Pseudomonadota</taxon>
        <taxon>Alphaproteobacteria</taxon>
        <taxon>Rhodobacterales</taxon>
        <taxon>Paracoccaceae</taxon>
        <taxon>Boseongicola</taxon>
    </lineage>
</organism>
<gene>
    <name evidence="3" type="ORF">F4Y60_11930</name>
</gene>
<dbReference type="PANTHER" id="PTHR12879:SF8">
    <property type="entry name" value="SPHINGOLIPID DELTA(4)-DESATURASE DES1"/>
    <property type="match status" value="1"/>
</dbReference>
<dbReference type="EMBL" id="VXRY01000487">
    <property type="protein sequence ID" value="MXY34771.1"/>
    <property type="molecule type" value="Genomic_DNA"/>
</dbReference>
<accession>A0A6B0Y1Y1</accession>
<feature type="domain" description="Fatty acid desaturase" evidence="2">
    <location>
        <begin position="68"/>
        <end position="291"/>
    </location>
</feature>
<evidence type="ECO:0000256" key="1">
    <source>
        <dbReference type="SAM" id="Phobius"/>
    </source>
</evidence>
<keyword evidence="1" id="KW-0472">Membrane</keyword>
<feature type="transmembrane region" description="Helical" evidence="1">
    <location>
        <begin position="43"/>
        <end position="62"/>
    </location>
</feature>
<feature type="transmembrane region" description="Helical" evidence="1">
    <location>
        <begin position="196"/>
        <end position="219"/>
    </location>
</feature>
<dbReference type="AlphaFoldDB" id="A0A6B0Y1Y1"/>
<dbReference type="GO" id="GO:0042284">
    <property type="term" value="F:sphingolipid delta-4 desaturase activity"/>
    <property type="evidence" value="ECO:0007669"/>
    <property type="project" value="TreeGrafter"/>
</dbReference>
<reference evidence="3" key="1">
    <citation type="submission" date="2019-09" db="EMBL/GenBank/DDBJ databases">
        <title>Characterisation of the sponge microbiome using genome-centric metagenomics.</title>
        <authorList>
            <person name="Engelberts J.P."/>
            <person name="Robbins S.J."/>
            <person name="De Goeij J.M."/>
            <person name="Aranda M."/>
            <person name="Bell S.C."/>
            <person name="Webster N.S."/>
        </authorList>
    </citation>
    <scope>NUCLEOTIDE SEQUENCE</scope>
    <source>
        <strain evidence="3">SB0664_bin_43</strain>
    </source>
</reference>
<comment type="caution">
    <text evidence="3">The sequence shown here is derived from an EMBL/GenBank/DDBJ whole genome shotgun (WGS) entry which is preliminary data.</text>
</comment>
<evidence type="ECO:0000313" key="3">
    <source>
        <dbReference type="EMBL" id="MXY34771.1"/>
    </source>
</evidence>